<feature type="transmembrane region" description="Helical" evidence="1">
    <location>
        <begin position="90"/>
        <end position="112"/>
    </location>
</feature>
<dbReference type="EMBL" id="SLWB01000002">
    <property type="protein sequence ID" value="TCN72279.1"/>
    <property type="molecule type" value="Genomic_DNA"/>
</dbReference>
<keyword evidence="3" id="KW-1185">Reference proteome</keyword>
<reference evidence="2 3" key="1">
    <citation type="submission" date="2019-03" db="EMBL/GenBank/DDBJ databases">
        <title>Genomic Encyclopedia of Archaeal and Bacterial Type Strains, Phase II (KMG-II): from individual species to whole genera.</title>
        <authorList>
            <person name="Goeker M."/>
        </authorList>
    </citation>
    <scope>NUCLEOTIDE SEQUENCE [LARGE SCALE GENOMIC DNA]</scope>
    <source>
        <strain evidence="2 3">RL-C</strain>
    </source>
</reference>
<evidence type="ECO:0000256" key="1">
    <source>
        <dbReference type="SAM" id="Phobius"/>
    </source>
</evidence>
<protein>
    <submittedName>
        <fullName evidence="2">Uncharacterized protein</fullName>
    </submittedName>
</protein>
<accession>A0A4R2F544</accession>
<sequence>MNLFRKLAFRIKPGVPKRYLLLVAAVVWTFAGGMLLGKGASYLMAHSDMLLLRLIVGVIFGVAFFWLLFMRISLKHINRIRSIDVVRPCIFSFFDFKSYLMMGGMVSMGIALRHLNFINKTYLFNFYVAMGVPLLLSAVRFLWAWVRYHRVVED</sequence>
<evidence type="ECO:0000313" key="3">
    <source>
        <dbReference type="Proteomes" id="UP000294830"/>
    </source>
</evidence>
<comment type="caution">
    <text evidence="2">The sequence shown here is derived from an EMBL/GenBank/DDBJ whole genome shotgun (WGS) entry which is preliminary data.</text>
</comment>
<dbReference type="RefSeq" id="WP_131838334.1">
    <property type="nucleotide sequence ID" value="NZ_SLWB01000002.1"/>
</dbReference>
<organism evidence="2 3">
    <name type="scientific">Acetobacteroides hydrogenigenes</name>
    <dbReference type="NCBI Taxonomy" id="979970"/>
    <lineage>
        <taxon>Bacteria</taxon>
        <taxon>Pseudomonadati</taxon>
        <taxon>Bacteroidota</taxon>
        <taxon>Bacteroidia</taxon>
        <taxon>Bacteroidales</taxon>
        <taxon>Rikenellaceae</taxon>
        <taxon>Acetobacteroides</taxon>
    </lineage>
</organism>
<dbReference type="AlphaFoldDB" id="A0A4R2F544"/>
<gene>
    <name evidence="2" type="ORF">CLV25_102245</name>
</gene>
<dbReference type="Proteomes" id="UP000294830">
    <property type="component" value="Unassembled WGS sequence"/>
</dbReference>
<keyword evidence="1" id="KW-1133">Transmembrane helix</keyword>
<proteinExistence type="predicted"/>
<evidence type="ECO:0000313" key="2">
    <source>
        <dbReference type="EMBL" id="TCN72279.1"/>
    </source>
</evidence>
<feature type="transmembrane region" description="Helical" evidence="1">
    <location>
        <begin position="124"/>
        <end position="146"/>
    </location>
</feature>
<feature type="transmembrane region" description="Helical" evidence="1">
    <location>
        <begin position="20"/>
        <end position="44"/>
    </location>
</feature>
<keyword evidence="1" id="KW-0472">Membrane</keyword>
<name>A0A4R2F544_9BACT</name>
<keyword evidence="1" id="KW-0812">Transmembrane</keyword>
<dbReference type="OrthoDB" id="1097929at2"/>
<feature type="transmembrane region" description="Helical" evidence="1">
    <location>
        <begin position="50"/>
        <end position="69"/>
    </location>
</feature>